<keyword evidence="2" id="KW-0539">Nucleus</keyword>
<dbReference type="GO" id="GO:0045944">
    <property type="term" value="P:positive regulation of transcription by RNA polymerase II"/>
    <property type="evidence" value="ECO:0007669"/>
    <property type="project" value="TreeGrafter"/>
</dbReference>
<gene>
    <name evidence="5" type="ORF">FLONG3_2461</name>
</gene>
<comment type="subcellular location">
    <subcellularLocation>
        <location evidence="1">Nucleus</location>
    </subcellularLocation>
</comment>
<dbReference type="SMART" id="SM00066">
    <property type="entry name" value="GAL4"/>
    <property type="match status" value="1"/>
</dbReference>
<dbReference type="EMBL" id="PXOG01000047">
    <property type="protein sequence ID" value="RGP79406.1"/>
    <property type="molecule type" value="Genomic_DNA"/>
</dbReference>
<evidence type="ECO:0000313" key="6">
    <source>
        <dbReference type="Proteomes" id="UP000266234"/>
    </source>
</evidence>
<evidence type="ECO:0000256" key="1">
    <source>
        <dbReference type="ARBA" id="ARBA00004123"/>
    </source>
</evidence>
<dbReference type="GO" id="GO:0000976">
    <property type="term" value="F:transcription cis-regulatory region binding"/>
    <property type="evidence" value="ECO:0007669"/>
    <property type="project" value="TreeGrafter"/>
</dbReference>
<dbReference type="GO" id="GO:0000981">
    <property type="term" value="F:DNA-binding transcription factor activity, RNA polymerase II-specific"/>
    <property type="evidence" value="ECO:0007669"/>
    <property type="project" value="InterPro"/>
</dbReference>
<comment type="caution">
    <text evidence="5">The sequence shown here is derived from an EMBL/GenBank/DDBJ whole genome shotgun (WGS) entry which is preliminary data.</text>
</comment>
<protein>
    <recommendedName>
        <fullName evidence="4">Zn(2)-C6 fungal-type domain-containing protein</fullName>
    </recommendedName>
</protein>
<dbReference type="STRING" id="694270.A0A395T4K5"/>
<dbReference type="InterPro" id="IPR036864">
    <property type="entry name" value="Zn2-C6_fun-type_DNA-bd_sf"/>
</dbReference>
<organism evidence="5 6">
    <name type="scientific">Fusarium longipes</name>
    <dbReference type="NCBI Taxonomy" id="694270"/>
    <lineage>
        <taxon>Eukaryota</taxon>
        <taxon>Fungi</taxon>
        <taxon>Dikarya</taxon>
        <taxon>Ascomycota</taxon>
        <taxon>Pezizomycotina</taxon>
        <taxon>Sordariomycetes</taxon>
        <taxon>Hypocreomycetidae</taxon>
        <taxon>Hypocreales</taxon>
        <taxon>Nectriaceae</taxon>
        <taxon>Fusarium</taxon>
    </lineage>
</organism>
<dbReference type="OrthoDB" id="4525710at2759"/>
<proteinExistence type="predicted"/>
<dbReference type="Gene3D" id="4.10.240.10">
    <property type="entry name" value="Zn(2)-C6 fungal-type DNA-binding domain"/>
    <property type="match status" value="1"/>
</dbReference>
<dbReference type="InterPro" id="IPR021858">
    <property type="entry name" value="Fun_TF"/>
</dbReference>
<dbReference type="SUPFAM" id="SSF57701">
    <property type="entry name" value="Zn2/Cys6 DNA-binding domain"/>
    <property type="match status" value="1"/>
</dbReference>
<dbReference type="Pfam" id="PF11951">
    <property type="entry name" value="Fungal_trans_2"/>
    <property type="match status" value="1"/>
</dbReference>
<dbReference type="Pfam" id="PF00172">
    <property type="entry name" value="Zn_clus"/>
    <property type="match status" value="1"/>
</dbReference>
<evidence type="ECO:0000256" key="2">
    <source>
        <dbReference type="ARBA" id="ARBA00023242"/>
    </source>
</evidence>
<dbReference type="InterPro" id="IPR001138">
    <property type="entry name" value="Zn2Cys6_DnaBD"/>
</dbReference>
<dbReference type="Proteomes" id="UP000266234">
    <property type="component" value="Unassembled WGS sequence"/>
</dbReference>
<feature type="domain" description="Zn(2)-C6 fungal-type" evidence="4">
    <location>
        <begin position="9"/>
        <end position="39"/>
    </location>
</feature>
<sequence>MGGLRSRSGCLTCRERHVKCDETKPNCGKCLKRHRLCRWEDAAPQLKIRRYEPKDKEPLAPSDQQSPQTPGGDDSAAETSPHPDGSIPQQLDFGWCPQDLTSPATAISNSTPSHESPDHGPWTGPSTAALPRQEAFYLHHYSEHLARWLDCTDASRQFTLNVPTLAKRSPILLYAVISFAARHVGDSVVAEESHEKCVELLIPLLSTETIANDEAVLCAIVILRVYEQLSVTVTGSDQERHLAGLSALLKTSQGRQVDPSAPTVSQAAFWVYVRQCLYNACVNQQPPNLDFDLIVIPPLPVTANQAVDVKSETAWANMITWICATVVHFCFSGAGLYTEPAGRMQKWHELSEAVEKWNDTKPRTFDPIWSGEPEPRSGLFPDTWFTGDWHGRYHP</sequence>
<dbReference type="GO" id="GO:0008270">
    <property type="term" value="F:zinc ion binding"/>
    <property type="evidence" value="ECO:0007669"/>
    <property type="project" value="InterPro"/>
</dbReference>
<feature type="compositionally biased region" description="Polar residues" evidence="3">
    <location>
        <begin position="104"/>
        <end position="114"/>
    </location>
</feature>
<dbReference type="PANTHER" id="PTHR37534:SF25">
    <property type="entry name" value="ZN(II)2CYS6 TRANSCRIPTION FACTOR (EUROFUNG)"/>
    <property type="match status" value="1"/>
</dbReference>
<dbReference type="AlphaFoldDB" id="A0A395T4K5"/>
<accession>A0A395T4K5</accession>
<dbReference type="PROSITE" id="PS50048">
    <property type="entry name" value="ZN2_CY6_FUNGAL_2"/>
    <property type="match status" value="1"/>
</dbReference>
<name>A0A395T4K5_9HYPO</name>
<keyword evidence="6" id="KW-1185">Reference proteome</keyword>
<reference evidence="5 6" key="1">
    <citation type="journal article" date="2018" name="PLoS Pathog.">
        <title>Evolution of structural diversity of trichothecenes, a family of toxins produced by plant pathogenic and entomopathogenic fungi.</title>
        <authorList>
            <person name="Proctor R.H."/>
            <person name="McCormick S.P."/>
            <person name="Kim H.S."/>
            <person name="Cardoza R.E."/>
            <person name="Stanley A.M."/>
            <person name="Lindo L."/>
            <person name="Kelly A."/>
            <person name="Brown D.W."/>
            <person name="Lee T."/>
            <person name="Vaughan M.M."/>
            <person name="Alexander N.J."/>
            <person name="Busman M."/>
            <person name="Gutierrez S."/>
        </authorList>
    </citation>
    <scope>NUCLEOTIDE SEQUENCE [LARGE SCALE GENOMIC DNA]</scope>
    <source>
        <strain evidence="5 6">NRRL 20695</strain>
    </source>
</reference>
<evidence type="ECO:0000259" key="4">
    <source>
        <dbReference type="PROSITE" id="PS50048"/>
    </source>
</evidence>
<feature type="region of interest" description="Disordered" evidence="3">
    <location>
        <begin position="47"/>
        <end position="92"/>
    </location>
</feature>
<dbReference type="PROSITE" id="PS00463">
    <property type="entry name" value="ZN2_CY6_FUNGAL_1"/>
    <property type="match status" value="1"/>
</dbReference>
<feature type="region of interest" description="Disordered" evidence="3">
    <location>
        <begin position="104"/>
        <end position="126"/>
    </location>
</feature>
<evidence type="ECO:0000256" key="3">
    <source>
        <dbReference type="SAM" id="MobiDB-lite"/>
    </source>
</evidence>
<feature type="compositionally biased region" description="Basic and acidic residues" evidence="3">
    <location>
        <begin position="49"/>
        <end position="58"/>
    </location>
</feature>
<dbReference type="CDD" id="cd00067">
    <property type="entry name" value="GAL4"/>
    <property type="match status" value="1"/>
</dbReference>
<evidence type="ECO:0000313" key="5">
    <source>
        <dbReference type="EMBL" id="RGP79406.1"/>
    </source>
</evidence>
<dbReference type="PANTHER" id="PTHR37534">
    <property type="entry name" value="TRANSCRIPTIONAL ACTIVATOR PROTEIN UGA3"/>
    <property type="match status" value="1"/>
</dbReference>
<dbReference type="GO" id="GO:0005634">
    <property type="term" value="C:nucleus"/>
    <property type="evidence" value="ECO:0007669"/>
    <property type="project" value="UniProtKB-SubCell"/>
</dbReference>